<dbReference type="OrthoDB" id="10252740at2759"/>
<dbReference type="CDD" id="cd02846">
    <property type="entry name" value="PAZ_argonaute_like"/>
    <property type="match status" value="1"/>
</dbReference>
<dbReference type="AlphaFoldDB" id="A0A4P9WEZ1"/>
<dbReference type="InterPro" id="IPR045246">
    <property type="entry name" value="Piwi_ago-like"/>
</dbReference>
<dbReference type="SMART" id="SM00949">
    <property type="entry name" value="PAZ"/>
    <property type="match status" value="1"/>
</dbReference>
<feature type="compositionally biased region" description="Basic and acidic residues" evidence="2">
    <location>
        <begin position="98"/>
        <end position="108"/>
    </location>
</feature>
<dbReference type="Pfam" id="PF16488">
    <property type="entry name" value="ArgoL2"/>
    <property type="match status" value="1"/>
</dbReference>
<evidence type="ECO:0000256" key="1">
    <source>
        <dbReference type="RuleBase" id="RU361178"/>
    </source>
</evidence>
<dbReference type="Pfam" id="PF08699">
    <property type="entry name" value="ArgoL1"/>
    <property type="match status" value="1"/>
</dbReference>
<dbReference type="InterPro" id="IPR014811">
    <property type="entry name" value="ArgoL1"/>
</dbReference>
<feature type="region of interest" description="Disordered" evidence="2">
    <location>
        <begin position="98"/>
        <end position="158"/>
    </location>
</feature>
<name>A0A4P9WEZ1_9FUNG</name>
<keyword evidence="6" id="KW-1185">Reference proteome</keyword>
<feature type="compositionally biased region" description="Gly residues" evidence="2">
    <location>
        <begin position="119"/>
        <end position="146"/>
    </location>
</feature>
<dbReference type="SMART" id="SM01163">
    <property type="entry name" value="DUF1785"/>
    <property type="match status" value="1"/>
</dbReference>
<dbReference type="InterPro" id="IPR032472">
    <property type="entry name" value="ArgoL2"/>
</dbReference>
<dbReference type="Pfam" id="PF16486">
    <property type="entry name" value="ArgoN"/>
    <property type="match status" value="1"/>
</dbReference>
<reference evidence="6" key="1">
    <citation type="journal article" date="2018" name="Nat. Microbiol.">
        <title>Leveraging single-cell genomics to expand the fungal tree of life.</title>
        <authorList>
            <person name="Ahrendt S.R."/>
            <person name="Quandt C.A."/>
            <person name="Ciobanu D."/>
            <person name="Clum A."/>
            <person name="Salamov A."/>
            <person name="Andreopoulos B."/>
            <person name="Cheng J.F."/>
            <person name="Woyke T."/>
            <person name="Pelin A."/>
            <person name="Henrissat B."/>
            <person name="Reynolds N.K."/>
            <person name="Benny G.L."/>
            <person name="Smith M.E."/>
            <person name="James T.Y."/>
            <person name="Grigoriev I.V."/>
        </authorList>
    </citation>
    <scope>NUCLEOTIDE SEQUENCE [LARGE SCALE GENOMIC DNA]</scope>
</reference>
<dbReference type="SMART" id="SM00950">
    <property type="entry name" value="Piwi"/>
    <property type="match status" value="1"/>
</dbReference>
<dbReference type="GO" id="GO:0003723">
    <property type="term" value="F:RNA binding"/>
    <property type="evidence" value="ECO:0007669"/>
    <property type="project" value="InterPro"/>
</dbReference>
<comment type="similarity">
    <text evidence="1">Belongs to the argonaute family.</text>
</comment>
<dbReference type="InterPro" id="IPR036397">
    <property type="entry name" value="RNaseH_sf"/>
</dbReference>
<sequence>MSSPVEVTPFPLRPDNGGTTGRLLRVRVNIFPVRALAETTAYQYDVVMKPEVPPVAARQVWKLVEEELRAKSPKALVVYDGRKNAFTTFNIGERESLSVTLRREDRQDSAGPLPAAASGGRGGRGGGARGSRGGRGGGRGGRGGGAPPAEPRPEGAPHDSEIFKVELKKVSTIDFHELLLFMAGKGPETENCLHAVTALSTVLRHVPAMCFTAVGANFYTPRDTAPLSGGLEVWRGYHQSIRVMMAGHLGVNVDVAATVFRKGEISLVELACEILGCRNPADIIRVPRYRERIATEIKDARVVTTHRGDAQKQRFRVGKVSQQNAQQYTFSNADGVETNIAAYFEQQYGVRLQFPFLPCVTKVNGKTAFPMEVLKIMPGQRFLKKLNGDQTSQMIKATVQRPDQREAKIRNAVTNVLTYQANDYMKSFGLTVDTNMMEIPARVLPAPTVEVKTARGDPAKLSGRDGTWNMRDKLLVNAIPIKSYAFVFFVKISENEAAAVRDTLVRKWRGVGVKIETEGAPYVIGNPFEQGNVKARLLIAFNQALAKFKVKPQMMFCIVDKEPKGLYEEIKRITLTQAGVLSQCMLYRHVSRADAIKDQYASNVALKINIKLGGATNYVDKLPYFEKPTLICGADVTHAHSGSAAPSVAAVVTSLDPKATKYRTILRAQPSRVEIIGDMEMIMGEALDAFRETNKIWPQRLIFFRDGVSSGQFKEVRDKEVRACKAALAARRLGDSCQLTFIIVQKRHHIRLFPTDDNRDKSGNCLPGTTIDTAIVHPSEFNFVLQSHAGLQGTSRPTLYHVIYDEIKMGSDKLQQLCFNLCFLAERATRSISMVAPAYRAHLAAFYGKMFLEGDFGSDTASTVSSNQAEIPVRLTPLIGSIAAQTMYYM</sequence>
<protein>
    <submittedName>
        <fullName evidence="5">Piwi domain-containing protein</fullName>
    </submittedName>
</protein>
<dbReference type="PROSITE" id="PS50821">
    <property type="entry name" value="PAZ"/>
    <property type="match status" value="1"/>
</dbReference>
<evidence type="ECO:0000313" key="5">
    <source>
        <dbReference type="EMBL" id="RKO88986.1"/>
    </source>
</evidence>
<gene>
    <name evidence="5" type="ORF">BDK51DRAFT_15838</name>
</gene>
<evidence type="ECO:0000259" key="4">
    <source>
        <dbReference type="PROSITE" id="PS50822"/>
    </source>
</evidence>
<dbReference type="EMBL" id="KZ996360">
    <property type="protein sequence ID" value="RKO88986.1"/>
    <property type="molecule type" value="Genomic_DNA"/>
</dbReference>
<organism evidence="5 6">
    <name type="scientific">Blyttiomyces helicus</name>
    <dbReference type="NCBI Taxonomy" id="388810"/>
    <lineage>
        <taxon>Eukaryota</taxon>
        <taxon>Fungi</taxon>
        <taxon>Fungi incertae sedis</taxon>
        <taxon>Chytridiomycota</taxon>
        <taxon>Chytridiomycota incertae sedis</taxon>
        <taxon>Chytridiomycetes</taxon>
        <taxon>Chytridiomycetes incertae sedis</taxon>
        <taxon>Blyttiomyces</taxon>
    </lineage>
</organism>
<dbReference type="Gene3D" id="3.30.420.10">
    <property type="entry name" value="Ribonuclease H-like superfamily/Ribonuclease H"/>
    <property type="match status" value="1"/>
</dbReference>
<feature type="domain" description="PAZ" evidence="3">
    <location>
        <begin position="266"/>
        <end position="378"/>
    </location>
</feature>
<dbReference type="Proteomes" id="UP000269721">
    <property type="component" value="Unassembled WGS sequence"/>
</dbReference>
<dbReference type="Gene3D" id="3.40.50.2300">
    <property type="match status" value="1"/>
</dbReference>
<feature type="domain" description="Piwi" evidence="4">
    <location>
        <begin position="554"/>
        <end position="853"/>
    </location>
</feature>
<dbReference type="InterPro" id="IPR012337">
    <property type="entry name" value="RNaseH-like_sf"/>
</dbReference>
<dbReference type="SUPFAM" id="SSF101690">
    <property type="entry name" value="PAZ domain"/>
    <property type="match status" value="1"/>
</dbReference>
<proteinExistence type="inferred from homology"/>
<dbReference type="CDD" id="cd04657">
    <property type="entry name" value="Piwi_ago-like"/>
    <property type="match status" value="1"/>
</dbReference>
<dbReference type="InterPro" id="IPR032474">
    <property type="entry name" value="Argonaute_N"/>
</dbReference>
<accession>A0A4P9WEZ1</accession>
<dbReference type="InterPro" id="IPR003165">
    <property type="entry name" value="Piwi"/>
</dbReference>
<dbReference type="SUPFAM" id="SSF53098">
    <property type="entry name" value="Ribonuclease H-like"/>
    <property type="match status" value="1"/>
</dbReference>
<dbReference type="InterPro" id="IPR036085">
    <property type="entry name" value="PAZ_dom_sf"/>
</dbReference>
<dbReference type="Pfam" id="PF02171">
    <property type="entry name" value="Piwi"/>
    <property type="match status" value="1"/>
</dbReference>
<dbReference type="Gene3D" id="2.170.260.10">
    <property type="entry name" value="paz domain"/>
    <property type="match status" value="1"/>
</dbReference>
<dbReference type="PANTHER" id="PTHR22891">
    <property type="entry name" value="EUKARYOTIC TRANSLATION INITIATION FACTOR 2C"/>
    <property type="match status" value="1"/>
</dbReference>
<dbReference type="InterPro" id="IPR003100">
    <property type="entry name" value="PAZ_dom"/>
</dbReference>
<evidence type="ECO:0000313" key="6">
    <source>
        <dbReference type="Proteomes" id="UP000269721"/>
    </source>
</evidence>
<dbReference type="Pfam" id="PF02170">
    <property type="entry name" value="PAZ"/>
    <property type="match status" value="1"/>
</dbReference>
<evidence type="ECO:0000259" key="3">
    <source>
        <dbReference type="PROSITE" id="PS50821"/>
    </source>
</evidence>
<evidence type="ECO:0000256" key="2">
    <source>
        <dbReference type="SAM" id="MobiDB-lite"/>
    </source>
</evidence>
<dbReference type="PROSITE" id="PS50822">
    <property type="entry name" value="PIWI"/>
    <property type="match status" value="1"/>
</dbReference>